<dbReference type="Proteomes" id="UP000027222">
    <property type="component" value="Unassembled WGS sequence"/>
</dbReference>
<protein>
    <submittedName>
        <fullName evidence="1">Uncharacterized protein</fullName>
    </submittedName>
</protein>
<evidence type="ECO:0000313" key="2">
    <source>
        <dbReference type="Proteomes" id="UP000027222"/>
    </source>
</evidence>
<name>A0A067TN39_GALM3</name>
<dbReference type="AlphaFoldDB" id="A0A067TN39"/>
<reference evidence="2" key="1">
    <citation type="journal article" date="2014" name="Proc. Natl. Acad. Sci. U.S.A.">
        <title>Extensive sampling of basidiomycete genomes demonstrates inadequacy of the white-rot/brown-rot paradigm for wood decay fungi.</title>
        <authorList>
            <person name="Riley R."/>
            <person name="Salamov A.A."/>
            <person name="Brown D.W."/>
            <person name="Nagy L.G."/>
            <person name="Floudas D."/>
            <person name="Held B.W."/>
            <person name="Levasseur A."/>
            <person name="Lombard V."/>
            <person name="Morin E."/>
            <person name="Otillar R."/>
            <person name="Lindquist E.A."/>
            <person name="Sun H."/>
            <person name="LaButti K.M."/>
            <person name="Schmutz J."/>
            <person name="Jabbour D."/>
            <person name="Luo H."/>
            <person name="Baker S.E."/>
            <person name="Pisabarro A.G."/>
            <person name="Walton J.D."/>
            <person name="Blanchette R.A."/>
            <person name="Henrissat B."/>
            <person name="Martin F."/>
            <person name="Cullen D."/>
            <person name="Hibbett D.S."/>
            <person name="Grigoriev I.V."/>
        </authorList>
    </citation>
    <scope>NUCLEOTIDE SEQUENCE [LARGE SCALE GENOMIC DNA]</scope>
    <source>
        <strain evidence="2">CBS 339.88</strain>
    </source>
</reference>
<dbReference type="HOGENOM" id="CLU_1525253_0_0_1"/>
<dbReference type="EMBL" id="KL142368">
    <property type="protein sequence ID" value="KDR84635.1"/>
    <property type="molecule type" value="Genomic_DNA"/>
</dbReference>
<accession>A0A067TN39</accession>
<gene>
    <name evidence="1" type="ORF">GALMADRAFT_133886</name>
</gene>
<sequence length="176" mass="19995">MCKPPINLYEDDNQSVSTSLTRTRMEWLECGGGRHAGDPALKYEYSALPARFLVWPATSNRGDRPQQPSFLVKKTESCDFWRDFKHDDNPRYLQLFIQVQRPPTQLSRDPTGQGRLSSSSSLVYSPSSVEVLLQGHFGWFKHDFDTSTRLSTIHGIWKIDDQAPSSMSCSASTHQL</sequence>
<organism evidence="1 2">
    <name type="scientific">Galerina marginata (strain CBS 339.88)</name>
    <dbReference type="NCBI Taxonomy" id="685588"/>
    <lineage>
        <taxon>Eukaryota</taxon>
        <taxon>Fungi</taxon>
        <taxon>Dikarya</taxon>
        <taxon>Basidiomycota</taxon>
        <taxon>Agaricomycotina</taxon>
        <taxon>Agaricomycetes</taxon>
        <taxon>Agaricomycetidae</taxon>
        <taxon>Agaricales</taxon>
        <taxon>Agaricineae</taxon>
        <taxon>Strophariaceae</taxon>
        <taxon>Galerina</taxon>
    </lineage>
</organism>
<evidence type="ECO:0000313" key="1">
    <source>
        <dbReference type="EMBL" id="KDR84635.1"/>
    </source>
</evidence>
<keyword evidence="2" id="KW-1185">Reference proteome</keyword>
<proteinExistence type="predicted"/>